<gene>
    <name evidence="1" type="ORF">SAMN03080601_01130</name>
</gene>
<dbReference type="AlphaFoldDB" id="A0A1T5DKG1"/>
<dbReference type="InterPro" id="IPR016024">
    <property type="entry name" value="ARM-type_fold"/>
</dbReference>
<dbReference type="STRING" id="889453.SAMN03080601_01130"/>
<dbReference type="OrthoDB" id="4927470at2"/>
<sequence length="236" mass="26725">MRSSKESLEKRGFIDDEEKNLHYQLSFNEKINLLNSKTAKERTLAAKLLATETKYVADQLIVALRKEKKLYSKIEITKALIAHKKDSTQLLTAELGKIGSNQHQSVPTKQFGKSNYPLPRDIAARTLASIGECALPDLLQVLEQNNVNQISEAIDAIGYICFYHPNSRVFEKLKSCYEKHLHNELIRWKIVRAMSAFVQSTHVLNAIKNHEESPGVILEANRSLRLIGKRVTNCGV</sequence>
<name>A0A1T5DKG1_9BACT</name>
<dbReference type="RefSeq" id="WP_079556893.1">
    <property type="nucleotide sequence ID" value="NZ_CP021904.1"/>
</dbReference>
<accession>A0A1T5DKG1</accession>
<dbReference type="EMBL" id="FUYV01000004">
    <property type="protein sequence ID" value="SKB71943.1"/>
    <property type="molecule type" value="Genomic_DNA"/>
</dbReference>
<keyword evidence="2" id="KW-1185">Reference proteome</keyword>
<organism evidence="1 2">
    <name type="scientific">Alkalitalea saponilacus</name>
    <dbReference type="NCBI Taxonomy" id="889453"/>
    <lineage>
        <taxon>Bacteria</taxon>
        <taxon>Pseudomonadati</taxon>
        <taxon>Bacteroidota</taxon>
        <taxon>Bacteroidia</taxon>
        <taxon>Marinilabiliales</taxon>
        <taxon>Marinilabiliaceae</taxon>
        <taxon>Alkalitalea</taxon>
    </lineage>
</organism>
<reference evidence="2" key="1">
    <citation type="submission" date="2017-02" db="EMBL/GenBank/DDBJ databases">
        <authorList>
            <person name="Varghese N."/>
            <person name="Submissions S."/>
        </authorList>
    </citation>
    <scope>NUCLEOTIDE SEQUENCE [LARGE SCALE GENOMIC DNA]</scope>
    <source>
        <strain evidence="2">DSM 24412</strain>
    </source>
</reference>
<dbReference type="InterPro" id="IPR011989">
    <property type="entry name" value="ARM-like"/>
</dbReference>
<evidence type="ECO:0008006" key="3">
    <source>
        <dbReference type="Google" id="ProtNLM"/>
    </source>
</evidence>
<dbReference type="KEGG" id="asx:CDL62_16950"/>
<dbReference type="Proteomes" id="UP000191055">
    <property type="component" value="Unassembled WGS sequence"/>
</dbReference>
<proteinExistence type="predicted"/>
<evidence type="ECO:0000313" key="2">
    <source>
        <dbReference type="Proteomes" id="UP000191055"/>
    </source>
</evidence>
<dbReference type="Gene3D" id="1.25.10.10">
    <property type="entry name" value="Leucine-rich Repeat Variant"/>
    <property type="match status" value="1"/>
</dbReference>
<evidence type="ECO:0000313" key="1">
    <source>
        <dbReference type="EMBL" id="SKB71943.1"/>
    </source>
</evidence>
<protein>
    <recommendedName>
        <fullName evidence="3">HEAT repeat-containing protein</fullName>
    </recommendedName>
</protein>
<dbReference type="SUPFAM" id="SSF48371">
    <property type="entry name" value="ARM repeat"/>
    <property type="match status" value="1"/>
</dbReference>